<evidence type="ECO:0008006" key="4">
    <source>
        <dbReference type="Google" id="ProtNLM"/>
    </source>
</evidence>
<name>A0A7N0UV61_KALFE</name>
<evidence type="ECO:0000256" key="1">
    <source>
        <dbReference type="SAM" id="MobiDB-lite"/>
    </source>
</evidence>
<proteinExistence type="predicted"/>
<feature type="compositionally biased region" description="Low complexity" evidence="1">
    <location>
        <begin position="28"/>
        <end position="43"/>
    </location>
</feature>
<organism evidence="2 3">
    <name type="scientific">Kalanchoe fedtschenkoi</name>
    <name type="common">Lavender scallops</name>
    <name type="synonym">South American air plant</name>
    <dbReference type="NCBI Taxonomy" id="63787"/>
    <lineage>
        <taxon>Eukaryota</taxon>
        <taxon>Viridiplantae</taxon>
        <taxon>Streptophyta</taxon>
        <taxon>Embryophyta</taxon>
        <taxon>Tracheophyta</taxon>
        <taxon>Spermatophyta</taxon>
        <taxon>Magnoliopsida</taxon>
        <taxon>eudicotyledons</taxon>
        <taxon>Gunneridae</taxon>
        <taxon>Pentapetalae</taxon>
        <taxon>Saxifragales</taxon>
        <taxon>Crassulaceae</taxon>
        <taxon>Kalanchoe</taxon>
    </lineage>
</organism>
<dbReference type="PANTHER" id="PTHR33312">
    <property type="entry name" value="MEMBRANE-ASSOCIATED KINASE REGULATOR 4-RELATED"/>
    <property type="match status" value="1"/>
</dbReference>
<evidence type="ECO:0000313" key="3">
    <source>
        <dbReference type="Proteomes" id="UP000594263"/>
    </source>
</evidence>
<dbReference type="Proteomes" id="UP000594263">
    <property type="component" value="Unplaced"/>
</dbReference>
<dbReference type="GO" id="GO:0019210">
    <property type="term" value="F:kinase inhibitor activity"/>
    <property type="evidence" value="ECO:0007669"/>
    <property type="project" value="InterPro"/>
</dbReference>
<dbReference type="Gramene" id="Kaladp0089s0007.1.v1.1">
    <property type="protein sequence ID" value="Kaladp0089s0007.1.v1.1.CDS.1"/>
    <property type="gene ID" value="Kaladp0089s0007.v1.1"/>
</dbReference>
<feature type="region of interest" description="Disordered" evidence="1">
    <location>
        <begin position="1"/>
        <end position="46"/>
    </location>
</feature>
<accession>A0A7N0UV61</accession>
<dbReference type="EnsemblPlants" id="Kaladp0089s0007.1.v1.1">
    <property type="protein sequence ID" value="Kaladp0089s0007.1.v1.1.CDS.1"/>
    <property type="gene ID" value="Kaladp0089s0007.v1.1"/>
</dbReference>
<dbReference type="GO" id="GO:0005886">
    <property type="term" value="C:plasma membrane"/>
    <property type="evidence" value="ECO:0007669"/>
    <property type="project" value="InterPro"/>
</dbReference>
<dbReference type="PANTHER" id="PTHR33312:SF19">
    <property type="entry name" value="BRI1 KINASE INHIBITOR 1"/>
    <property type="match status" value="1"/>
</dbReference>
<dbReference type="AlphaFoldDB" id="A0A7N0UV61"/>
<protein>
    <recommendedName>
        <fullName evidence="4">BRI1 kinase inhibitor 1</fullName>
    </recommendedName>
</protein>
<dbReference type="InterPro" id="IPR039620">
    <property type="entry name" value="BKI1/MAKR1/3/4"/>
</dbReference>
<dbReference type="OMA" id="HVHRQAY"/>
<evidence type="ECO:0000313" key="2">
    <source>
        <dbReference type="EnsemblPlants" id="Kaladp0089s0007.1.v1.1.CDS.1"/>
    </source>
</evidence>
<sequence>MTMEANQQSGGSTPKTSDEHPYEQLKTPNSVSFPSSPSHEFSFALPTQPNAPFSTDHLAVDLSPADDIFYGHLLPLHLFPHLHISTRSSTNSLDSFTLPATEFVPFAEVAEPKSKPFTFFKRWRKCSEETEKKRTQRKCRFELSRLLKRYARLVRPLLIFSEGRRNKSDKFKPQPISYSGNLSFRAKQELRGRSGEYSDSYSAPPSIRTSPVSSRILLRTAQKVPSPVADSTVEELQSAIQAAIAHCKNTIAADGHCQP</sequence>
<feature type="compositionally biased region" description="Polar residues" evidence="1">
    <location>
        <begin position="1"/>
        <end position="15"/>
    </location>
</feature>
<keyword evidence="3" id="KW-1185">Reference proteome</keyword>
<reference evidence="2" key="1">
    <citation type="submission" date="2021-01" db="UniProtKB">
        <authorList>
            <consortium name="EnsemblPlants"/>
        </authorList>
    </citation>
    <scope>IDENTIFICATION</scope>
</reference>